<dbReference type="EMBL" id="KR029588">
    <property type="protein sequence ID" value="AKH46990.1"/>
    <property type="molecule type" value="Genomic_DNA"/>
</dbReference>
<proteinExistence type="predicted"/>
<sequence length="94" mass="10494">MFIFQCLITITPSSNCSTNFLAFNSLRSSAGQPSILTILFGETKPSSSACIPRWKYKAWEERGMSRKASFSDMSLLNILLCAISYSIKNPGWKC</sequence>
<evidence type="ECO:0000313" key="1">
    <source>
        <dbReference type="EMBL" id="AKH46990.1"/>
    </source>
</evidence>
<name>A0A0F7L4V0_9VIRU</name>
<reference evidence="1" key="2">
    <citation type="submission" date="2015-03" db="EMBL/GenBank/DDBJ databases">
        <authorList>
            <person name="Chow C.-E.T."/>
            <person name="Winget D.M."/>
            <person name="White R.A.III."/>
            <person name="Hallam S.J."/>
            <person name="Suttle C.A."/>
        </authorList>
    </citation>
    <scope>NUCLEOTIDE SEQUENCE</scope>
    <source>
        <strain evidence="1">Anoxic2_4</strain>
    </source>
</reference>
<reference evidence="1" key="1">
    <citation type="journal article" date="2015" name="Front. Microbiol.">
        <title>Combining genomic sequencing methods to explore viral diversity and reveal potential virus-host interactions.</title>
        <authorList>
            <person name="Chow C.E."/>
            <person name="Winget D.M."/>
            <person name="White R.A.III."/>
            <person name="Hallam S.J."/>
            <person name="Suttle C.A."/>
        </authorList>
    </citation>
    <scope>NUCLEOTIDE SEQUENCE</scope>
    <source>
        <strain evidence="1">Anoxic2_4</strain>
    </source>
</reference>
<organism evidence="1">
    <name type="scientific">uncultured marine virus</name>
    <dbReference type="NCBI Taxonomy" id="186617"/>
    <lineage>
        <taxon>Viruses</taxon>
        <taxon>environmental samples</taxon>
    </lineage>
</organism>
<protein>
    <submittedName>
        <fullName evidence="1">Phage replication initiation protein</fullName>
    </submittedName>
</protein>
<accession>A0A0F7L4V0</accession>